<evidence type="ECO:0000313" key="3">
    <source>
        <dbReference type="Proteomes" id="UP001207582"/>
    </source>
</evidence>
<organism evidence="2 3">
    <name type="scientific">Defluviimonas salinarum</name>
    <dbReference type="NCBI Taxonomy" id="2992147"/>
    <lineage>
        <taxon>Bacteria</taxon>
        <taxon>Pseudomonadati</taxon>
        <taxon>Pseudomonadota</taxon>
        <taxon>Alphaproteobacteria</taxon>
        <taxon>Rhodobacterales</taxon>
        <taxon>Paracoccaceae</taxon>
        <taxon>Albidovulum</taxon>
    </lineage>
</organism>
<comment type="caution">
    <text evidence="2">The sequence shown here is derived from an EMBL/GenBank/DDBJ whole genome shotgun (WGS) entry which is preliminary data.</text>
</comment>
<evidence type="ECO:0000313" key="2">
    <source>
        <dbReference type="EMBL" id="MCW3782999.1"/>
    </source>
</evidence>
<evidence type="ECO:0000256" key="1">
    <source>
        <dbReference type="SAM" id="MobiDB-lite"/>
    </source>
</evidence>
<dbReference type="RefSeq" id="WP_264772633.1">
    <property type="nucleotide sequence ID" value="NZ_JAPDOG010000014.1"/>
</dbReference>
<proteinExistence type="predicted"/>
<protein>
    <recommendedName>
        <fullName evidence="4">Restriction system protein Mrr-like N-terminal domain-containing protein</fullName>
    </recommendedName>
</protein>
<gene>
    <name evidence="2" type="ORF">OM960_15730</name>
</gene>
<feature type="region of interest" description="Disordered" evidence="1">
    <location>
        <begin position="219"/>
        <end position="242"/>
    </location>
</feature>
<name>A0ABT3J5P6_9RHOB</name>
<dbReference type="EMBL" id="JAPDOG010000014">
    <property type="protein sequence ID" value="MCW3782999.1"/>
    <property type="molecule type" value="Genomic_DNA"/>
</dbReference>
<keyword evidence="3" id="KW-1185">Reference proteome</keyword>
<reference evidence="2 3" key="1">
    <citation type="submission" date="2022-10" db="EMBL/GenBank/DDBJ databases">
        <title>Defluviimonas sp. CAU 1641 isolated from mud.</title>
        <authorList>
            <person name="Kim W."/>
        </authorList>
    </citation>
    <scope>NUCLEOTIDE SEQUENCE [LARGE SCALE GENOMIC DNA]</scope>
    <source>
        <strain evidence="2 3">CAU 1641</strain>
    </source>
</reference>
<evidence type="ECO:0008006" key="4">
    <source>
        <dbReference type="Google" id="ProtNLM"/>
    </source>
</evidence>
<accession>A0ABT3J5P6</accession>
<sequence length="242" mass="26997">MDRNDDRIESELCLRQGEVVRLIPEVRPNVALQTFREVILDVLCGEHQDPIPVSLEEVRDAHRGDNAAFEPEVITPAGARLLKRLFEAGMIPQRRKASPKDLSALEAYIASEPDLVERSRALRTSRTAAKEARDAAWRAMDERAQAIAADPGIARAEEISAALIDRVFIHLRGYGAGGTIRLAGMECHKMLDRYLSNSGKTRSTTAVCWWIDEEGQRHGDPAPLSIPNRRSDPTRNWGLGRD</sequence>
<dbReference type="Proteomes" id="UP001207582">
    <property type="component" value="Unassembled WGS sequence"/>
</dbReference>